<dbReference type="GO" id="GO:0015276">
    <property type="term" value="F:ligand-gated monoatomic ion channel activity"/>
    <property type="evidence" value="ECO:0007669"/>
    <property type="project" value="InterPro"/>
</dbReference>
<dbReference type="InterPro" id="IPR001638">
    <property type="entry name" value="Solute-binding_3/MltF_N"/>
</dbReference>
<dbReference type="SMART" id="SM00062">
    <property type="entry name" value="PBPb"/>
    <property type="match status" value="1"/>
</dbReference>
<dbReference type="OrthoDB" id="9775197at2"/>
<dbReference type="EMBL" id="MAPZ01000021">
    <property type="protein sequence ID" value="OBY10335.1"/>
    <property type="molecule type" value="Genomic_DNA"/>
</dbReference>
<feature type="domain" description="Solute-binding protein family 3/N-terminal" evidence="3">
    <location>
        <begin position="41"/>
        <end position="262"/>
    </location>
</feature>
<dbReference type="InterPro" id="IPR001320">
    <property type="entry name" value="Iontro_rcpt_C"/>
</dbReference>
<sequence>MSLKKIVKKGLLLTMIGAMALGLVACGDNKESETSSLDKEELVLGFDDTFVPMGFKDNNGEYTGFDIEMAKEISNVMGKKIKFQPINWNMKESELNNGNIDFIWNGFSITDERKEQVEFSKPYLRNRQVIVTLVGSSIKTKEDLKGKVVVAQSESSAINAIGDYKNNFKELVTFDTNEQALRDLEAGRADAIVADEILLKYYTNKKGSDKFNFLEDNFGEEDYAVGMKKGDTKLVEAFNKAYDQVVESGKASEISKKWFGDDIVVK</sequence>
<dbReference type="CDD" id="cd00996">
    <property type="entry name" value="PBP2_AatB_like"/>
    <property type="match status" value="1"/>
</dbReference>
<dbReference type="Pfam" id="PF00497">
    <property type="entry name" value="SBP_bac_3"/>
    <property type="match status" value="1"/>
</dbReference>
<comment type="caution">
    <text evidence="5">The sequence shown here is derived from an EMBL/GenBank/DDBJ whole genome shotgun (WGS) entry which is preliminary data.</text>
</comment>
<proteinExistence type="predicted"/>
<dbReference type="PROSITE" id="PS51257">
    <property type="entry name" value="PROKAR_LIPOPROTEIN"/>
    <property type="match status" value="1"/>
</dbReference>
<evidence type="ECO:0000259" key="4">
    <source>
        <dbReference type="SMART" id="SM00079"/>
    </source>
</evidence>
<keyword evidence="1 2" id="KW-0732">Signal</keyword>
<feature type="domain" description="Ionotropic glutamate receptor C-terminal" evidence="4">
    <location>
        <begin position="43"/>
        <end position="261"/>
    </location>
</feature>
<dbReference type="GeneID" id="42775135"/>
<dbReference type="Proteomes" id="UP000092714">
    <property type="component" value="Unassembled WGS sequence"/>
</dbReference>
<accession>A0A174WBN1</accession>
<evidence type="ECO:0000256" key="1">
    <source>
        <dbReference type="ARBA" id="ARBA00022729"/>
    </source>
</evidence>
<evidence type="ECO:0000259" key="3">
    <source>
        <dbReference type="SMART" id="SM00062"/>
    </source>
</evidence>
<dbReference type="RefSeq" id="WP_027097298.1">
    <property type="nucleotide sequence ID" value="NZ_CABHIH010000005.1"/>
</dbReference>
<evidence type="ECO:0000313" key="6">
    <source>
        <dbReference type="Proteomes" id="UP000092714"/>
    </source>
</evidence>
<protein>
    <submittedName>
        <fullName evidence="5">Amino acid ABC transporter substrate-binding protein</fullName>
    </submittedName>
</protein>
<dbReference type="Gene3D" id="3.40.190.10">
    <property type="entry name" value="Periplasmic binding protein-like II"/>
    <property type="match status" value="2"/>
</dbReference>
<dbReference type="eggNOG" id="COG0834">
    <property type="taxonomic scope" value="Bacteria"/>
</dbReference>
<dbReference type="AlphaFoldDB" id="A0A174WBN1"/>
<dbReference type="GO" id="GO:0016020">
    <property type="term" value="C:membrane"/>
    <property type="evidence" value="ECO:0007669"/>
    <property type="project" value="InterPro"/>
</dbReference>
<evidence type="ECO:0000256" key="2">
    <source>
        <dbReference type="SAM" id="SignalP"/>
    </source>
</evidence>
<feature type="signal peptide" evidence="2">
    <location>
        <begin position="1"/>
        <end position="20"/>
    </location>
</feature>
<keyword evidence="6" id="KW-1185">Reference proteome</keyword>
<dbReference type="SUPFAM" id="SSF53850">
    <property type="entry name" value="Periplasmic binding protein-like II"/>
    <property type="match status" value="1"/>
</dbReference>
<feature type="chain" id="PRO_5009821430" evidence="2">
    <location>
        <begin position="21"/>
        <end position="266"/>
    </location>
</feature>
<organism evidence="5 6">
    <name type="scientific">Clostridium paraputrificum</name>
    <dbReference type="NCBI Taxonomy" id="29363"/>
    <lineage>
        <taxon>Bacteria</taxon>
        <taxon>Bacillati</taxon>
        <taxon>Bacillota</taxon>
        <taxon>Clostridia</taxon>
        <taxon>Eubacteriales</taxon>
        <taxon>Clostridiaceae</taxon>
        <taxon>Clostridium</taxon>
    </lineage>
</organism>
<dbReference type="SMART" id="SM00079">
    <property type="entry name" value="PBPe"/>
    <property type="match status" value="1"/>
</dbReference>
<gene>
    <name evidence="5" type="ORF">CP373A1_11225</name>
</gene>
<reference evidence="5 6" key="1">
    <citation type="submission" date="2016-06" db="EMBL/GenBank/DDBJ databases">
        <authorList>
            <person name="Kjaerup R.B."/>
            <person name="Dalgaard T.S."/>
            <person name="Juul-Madsen H.R."/>
        </authorList>
    </citation>
    <scope>NUCLEOTIDE SEQUENCE [LARGE SCALE GENOMIC DNA]</scope>
    <source>
        <strain evidence="5 6">373-A1</strain>
    </source>
</reference>
<dbReference type="PANTHER" id="PTHR35936:SF34">
    <property type="entry name" value="ABC TRANSPORTER EXTRACELLULAR-BINDING PROTEIN YCKB-RELATED"/>
    <property type="match status" value="1"/>
</dbReference>
<name>A0A174WBN1_9CLOT</name>
<evidence type="ECO:0000313" key="5">
    <source>
        <dbReference type="EMBL" id="OBY10335.1"/>
    </source>
</evidence>
<dbReference type="PANTHER" id="PTHR35936">
    <property type="entry name" value="MEMBRANE-BOUND LYTIC MUREIN TRANSGLYCOSYLASE F"/>
    <property type="match status" value="1"/>
</dbReference>